<accession>A0A061HDJ4</accession>
<dbReference type="PANTHER" id="PTHR42825">
    <property type="entry name" value="AMINO ACID AMINOTRANSFERASE"/>
    <property type="match status" value="1"/>
</dbReference>
<evidence type="ECO:0000256" key="4">
    <source>
        <dbReference type="ARBA" id="ARBA00022679"/>
    </source>
</evidence>
<dbReference type="EMBL" id="KE361634">
    <property type="protein sequence ID" value="EPQ28701.1"/>
    <property type="molecule type" value="Genomic_DNA"/>
</dbReference>
<reference evidence="8 9" key="1">
    <citation type="journal article" date="2013" name="Plant Cell">
        <title>The transition from a phytopathogenic smut ancestor to an anamorphic biocontrol agent deciphered by comparative whole-genome analysis.</title>
        <authorList>
            <person name="Lefebvre F."/>
            <person name="Joly D.L."/>
            <person name="Labbe C."/>
            <person name="Teichmann B."/>
            <person name="Linning R."/>
            <person name="Belzile F."/>
            <person name="Bakkeren G."/>
            <person name="Belanger R.R."/>
        </authorList>
    </citation>
    <scope>NUCLEOTIDE SEQUENCE [LARGE SCALE GENOMIC DNA]</scope>
    <source>
        <strain evidence="8 9">PF-1</strain>
    </source>
</reference>
<feature type="modified residue" description="N6-(pyridoxal phosphate)lysine" evidence="6">
    <location>
        <position position="201"/>
    </location>
</feature>
<dbReference type="PANTHER" id="PTHR42825:SF2">
    <property type="entry name" value="BRANCHED-CHAIN-AMINO-ACID AMINOTRANSFERASE 3, CHLOROPLASTIC-RELATED"/>
    <property type="match status" value="1"/>
</dbReference>
<comment type="cofactor">
    <cofactor evidence="1">
        <name>pyridoxal 5'-phosphate</name>
        <dbReference type="ChEBI" id="CHEBI:597326"/>
    </cofactor>
</comment>
<dbReference type="OrthoDB" id="409992at2759"/>
<dbReference type="KEGG" id="pfp:PFL1_04004"/>
<dbReference type="RefSeq" id="XP_007879718.1">
    <property type="nucleotide sequence ID" value="XM_007881527.1"/>
</dbReference>
<feature type="region of interest" description="Disordered" evidence="7">
    <location>
        <begin position="324"/>
        <end position="344"/>
    </location>
</feature>
<evidence type="ECO:0000256" key="2">
    <source>
        <dbReference type="ARBA" id="ARBA00009320"/>
    </source>
</evidence>
<dbReference type="Gene3D" id="3.20.10.10">
    <property type="entry name" value="D-amino Acid Aminotransferase, subunit A, domain 2"/>
    <property type="match status" value="1"/>
</dbReference>
<keyword evidence="4" id="KW-0808">Transferase</keyword>
<comment type="similarity">
    <text evidence="2">Belongs to the class-IV pyridoxal-phosphate-dependent aminotransferase family.</text>
</comment>
<dbReference type="PIRSF" id="PIRSF006468">
    <property type="entry name" value="BCAT1"/>
    <property type="match status" value="1"/>
</dbReference>
<dbReference type="HOGENOM" id="CLU_031922_1_0_1"/>
<evidence type="ECO:0000313" key="8">
    <source>
        <dbReference type="EMBL" id="EPQ28701.1"/>
    </source>
</evidence>
<dbReference type="InterPro" id="IPR036038">
    <property type="entry name" value="Aminotransferase-like"/>
</dbReference>
<dbReference type="SUPFAM" id="SSF56752">
    <property type="entry name" value="D-aminoacid aminotransferase-like PLP-dependent enzymes"/>
    <property type="match status" value="1"/>
</dbReference>
<dbReference type="Gene3D" id="3.30.470.10">
    <property type="match status" value="1"/>
</dbReference>
<protein>
    <recommendedName>
        <fullName evidence="10">Branched-chain amino acid aminotransferase</fullName>
    </recommendedName>
</protein>
<gene>
    <name evidence="8" type="ORF">PFL1_04004</name>
</gene>
<evidence type="ECO:0000256" key="1">
    <source>
        <dbReference type="ARBA" id="ARBA00001933"/>
    </source>
</evidence>
<dbReference type="GO" id="GO:0009081">
    <property type="term" value="P:branched-chain amino acid metabolic process"/>
    <property type="evidence" value="ECO:0007669"/>
    <property type="project" value="InterPro"/>
</dbReference>
<dbReference type="Pfam" id="PF01063">
    <property type="entry name" value="Aminotran_4"/>
    <property type="match status" value="1"/>
</dbReference>
<dbReference type="GeneID" id="19318111"/>
<sequence length="401" mass="43440">MSVNASARQATPPSSSVDWDKLGFTEREVNAHVRVTYKDGQWGKPALHTGTDLNVHYAAPCLNYGQQAFEGIKAFRTKAGSVHIFRPQENFKRINLSASVASMPALTEAVFFDSLKAVVAANLEYVPPYQPNASGGALYIRPLLLATGPRLLLDSPDEFTFVIWVSPVGSLYGSAKAIPAVDGFVLDTFDRTAPMGTGHTKLGGNYAPVFKPTREAKKRGFPITLHLDSATRTYIDEFSTSNALAIKRHGDATTLVVPESTSILRSVTKISVVDIAKKLLGWNVELRPVAFQEVKDKHFDEFLAAGTAAGVTPVRSMSYNTKQPRLVSGGSTEEPHGPRFDFPPDNVVERIDFGDGKTAGEGAKVLFDQLTSYQCGDQEDVFGWLWPAEGIVAEDASAASS</sequence>
<dbReference type="InterPro" id="IPR005786">
    <property type="entry name" value="B_amino_transII"/>
</dbReference>
<evidence type="ECO:0000256" key="3">
    <source>
        <dbReference type="ARBA" id="ARBA00022576"/>
    </source>
</evidence>
<dbReference type="eggNOG" id="KOG0975">
    <property type="taxonomic scope" value="Eukaryota"/>
</dbReference>
<keyword evidence="3" id="KW-0032">Aminotransferase</keyword>
<keyword evidence="5" id="KW-0663">Pyridoxal phosphate</keyword>
<dbReference type="InterPro" id="IPR001544">
    <property type="entry name" value="Aminotrans_IV"/>
</dbReference>
<evidence type="ECO:0008006" key="10">
    <source>
        <dbReference type="Google" id="ProtNLM"/>
    </source>
</evidence>
<evidence type="ECO:0000256" key="7">
    <source>
        <dbReference type="SAM" id="MobiDB-lite"/>
    </source>
</evidence>
<dbReference type="Proteomes" id="UP000053664">
    <property type="component" value="Unassembled WGS sequence"/>
</dbReference>
<evidence type="ECO:0000256" key="6">
    <source>
        <dbReference type="PIRSR" id="PIRSR006468-1"/>
    </source>
</evidence>
<evidence type="ECO:0000313" key="9">
    <source>
        <dbReference type="Proteomes" id="UP000053664"/>
    </source>
</evidence>
<dbReference type="InterPro" id="IPR043131">
    <property type="entry name" value="BCAT-like_N"/>
</dbReference>
<proteinExistence type="inferred from homology"/>
<organism evidence="8 9">
    <name type="scientific">Pseudozyma flocculosa PF-1</name>
    <dbReference type="NCBI Taxonomy" id="1277687"/>
    <lineage>
        <taxon>Eukaryota</taxon>
        <taxon>Fungi</taxon>
        <taxon>Dikarya</taxon>
        <taxon>Basidiomycota</taxon>
        <taxon>Ustilaginomycotina</taxon>
        <taxon>Ustilaginomycetes</taxon>
        <taxon>Ustilaginales</taxon>
        <taxon>Ustilaginaceae</taxon>
        <taxon>Pseudozyma</taxon>
    </lineage>
</organism>
<evidence type="ECO:0000256" key="5">
    <source>
        <dbReference type="ARBA" id="ARBA00022898"/>
    </source>
</evidence>
<dbReference type="InterPro" id="IPR043132">
    <property type="entry name" value="BCAT-like_C"/>
</dbReference>
<dbReference type="GO" id="GO:0004084">
    <property type="term" value="F:branched-chain-amino-acid transaminase activity"/>
    <property type="evidence" value="ECO:0007669"/>
    <property type="project" value="InterPro"/>
</dbReference>
<name>A0A061HDJ4_9BASI</name>
<dbReference type="AlphaFoldDB" id="A0A061HDJ4"/>